<feature type="domain" description="Cytochrome c" evidence="10">
    <location>
        <begin position="5"/>
        <end position="103"/>
    </location>
</feature>
<evidence type="ECO:0000256" key="7">
    <source>
        <dbReference type="ARBA" id="ARBA00031244"/>
    </source>
</evidence>
<proteinExistence type="predicted"/>
<dbReference type="InterPro" id="IPR002324">
    <property type="entry name" value="Cyt_c_ID"/>
</dbReference>
<evidence type="ECO:0000256" key="1">
    <source>
        <dbReference type="ARBA" id="ARBA00021020"/>
    </source>
</evidence>
<keyword evidence="9" id="KW-0732">Signal</keyword>
<dbReference type="Gene3D" id="1.10.760.10">
    <property type="entry name" value="Cytochrome c-like domain"/>
    <property type="match status" value="1"/>
</dbReference>
<evidence type="ECO:0000256" key="9">
    <source>
        <dbReference type="SAM" id="SignalP"/>
    </source>
</evidence>
<dbReference type="PROSITE" id="PS51007">
    <property type="entry name" value="CYTC"/>
    <property type="match status" value="1"/>
</dbReference>
<dbReference type="SUPFAM" id="SSF46626">
    <property type="entry name" value="Cytochrome c"/>
    <property type="match status" value="1"/>
</dbReference>
<protein>
    <recommendedName>
        <fullName evidence="1">Cytochrome c-551</fullName>
    </recommendedName>
    <alternativeName>
        <fullName evidence="7">Cytochrome c551</fullName>
    </alternativeName>
</protein>
<dbReference type="Proteomes" id="UP001302573">
    <property type="component" value="Unassembled WGS sequence"/>
</dbReference>
<evidence type="ECO:0000256" key="5">
    <source>
        <dbReference type="ARBA" id="ARBA00022982"/>
    </source>
</evidence>
<name>A0ABU5V9E4_9PSED</name>
<organism evidence="11 12">
    <name type="scientific">Pseudomonas machongensis</name>
    <dbReference type="NCBI Taxonomy" id="3110229"/>
    <lineage>
        <taxon>Bacteria</taxon>
        <taxon>Pseudomonadati</taxon>
        <taxon>Pseudomonadota</taxon>
        <taxon>Gammaproteobacteria</taxon>
        <taxon>Pseudomonadales</taxon>
        <taxon>Pseudomonadaceae</taxon>
        <taxon>Pseudomonas</taxon>
    </lineage>
</organism>
<dbReference type="PRINTS" id="PR00606">
    <property type="entry name" value="CYTCHROMECID"/>
</dbReference>
<comment type="caution">
    <text evidence="11">The sequence shown here is derived from an EMBL/GenBank/DDBJ whole genome shotgun (WGS) entry which is preliminary data.</text>
</comment>
<evidence type="ECO:0000256" key="8">
    <source>
        <dbReference type="PROSITE-ProRule" id="PRU00433"/>
    </source>
</evidence>
<sequence length="103" mass="11373">MSRGAVIAAGLLLFASVRVFAEPPTVMQRYACSACHQLDARAVGPSWREIAARYRDGSKDAGQLVQSVRQGSRGQWGVVPMPPQLQAREEDLQAITQWILEQH</sequence>
<keyword evidence="12" id="KW-1185">Reference proteome</keyword>
<keyword evidence="3 8" id="KW-0349">Heme</keyword>
<evidence type="ECO:0000259" key="10">
    <source>
        <dbReference type="PROSITE" id="PS51007"/>
    </source>
</evidence>
<gene>
    <name evidence="11" type="ORF">VA602_01350</name>
</gene>
<evidence type="ECO:0000256" key="2">
    <source>
        <dbReference type="ARBA" id="ARBA00022448"/>
    </source>
</evidence>
<feature type="signal peptide" evidence="9">
    <location>
        <begin position="1"/>
        <end position="21"/>
    </location>
</feature>
<dbReference type="RefSeq" id="WP_323452271.1">
    <property type="nucleotide sequence ID" value="NZ_JAYFUI010000034.1"/>
</dbReference>
<dbReference type="InterPro" id="IPR036909">
    <property type="entry name" value="Cyt_c-like_dom_sf"/>
</dbReference>
<evidence type="ECO:0000313" key="11">
    <source>
        <dbReference type="EMBL" id="MEA5669978.1"/>
    </source>
</evidence>
<evidence type="ECO:0000256" key="3">
    <source>
        <dbReference type="ARBA" id="ARBA00022617"/>
    </source>
</evidence>
<dbReference type="Pfam" id="PF13442">
    <property type="entry name" value="Cytochrome_CBB3"/>
    <property type="match status" value="1"/>
</dbReference>
<keyword evidence="4 8" id="KW-0479">Metal-binding</keyword>
<evidence type="ECO:0000256" key="4">
    <source>
        <dbReference type="ARBA" id="ARBA00022723"/>
    </source>
</evidence>
<keyword evidence="5" id="KW-0249">Electron transport</keyword>
<dbReference type="InterPro" id="IPR009056">
    <property type="entry name" value="Cyt_c-like_dom"/>
</dbReference>
<reference evidence="11 12" key="1">
    <citation type="submission" date="2023-12" db="EMBL/GenBank/DDBJ databases">
        <title>Pseudomonas machongensis sp. nov., isolated from wilted pepper plants (Capsicum annuum).</title>
        <authorList>
            <person name="Qiu M."/>
            <person name="Li Y."/>
            <person name="Liu Q."/>
            <person name="Zhang X."/>
            <person name="Huang Y."/>
            <person name="Guo R."/>
            <person name="Hu M."/>
            <person name="Zhou J."/>
            <person name="Zhou X."/>
        </authorList>
    </citation>
    <scope>NUCLEOTIDE SEQUENCE [LARGE SCALE GENOMIC DNA]</scope>
    <source>
        <strain evidence="11 12">MH2</strain>
    </source>
</reference>
<feature type="chain" id="PRO_5047063192" description="Cytochrome c-551" evidence="9">
    <location>
        <begin position="22"/>
        <end position="103"/>
    </location>
</feature>
<evidence type="ECO:0000313" key="12">
    <source>
        <dbReference type="Proteomes" id="UP001302573"/>
    </source>
</evidence>
<keyword evidence="2" id="KW-0813">Transport</keyword>
<evidence type="ECO:0000256" key="6">
    <source>
        <dbReference type="ARBA" id="ARBA00023004"/>
    </source>
</evidence>
<keyword evidence="6 8" id="KW-0408">Iron</keyword>
<accession>A0ABU5V9E4</accession>
<dbReference type="EMBL" id="JAYFUI010000034">
    <property type="protein sequence ID" value="MEA5669978.1"/>
    <property type="molecule type" value="Genomic_DNA"/>
</dbReference>